<organism evidence="1 2">
    <name type="scientific">Rhodopirellula baltica SWK14</name>
    <dbReference type="NCBI Taxonomy" id="993516"/>
    <lineage>
        <taxon>Bacteria</taxon>
        <taxon>Pseudomonadati</taxon>
        <taxon>Planctomycetota</taxon>
        <taxon>Planctomycetia</taxon>
        <taxon>Pirellulales</taxon>
        <taxon>Pirellulaceae</taxon>
        <taxon>Rhodopirellula</taxon>
    </lineage>
</organism>
<comment type="caution">
    <text evidence="1">The sequence shown here is derived from an EMBL/GenBank/DDBJ whole genome shotgun (WGS) entry which is preliminary data.</text>
</comment>
<evidence type="ECO:0008006" key="3">
    <source>
        <dbReference type="Google" id="ProtNLM"/>
    </source>
</evidence>
<dbReference type="Proteomes" id="UP000010959">
    <property type="component" value="Unassembled WGS sequence"/>
</dbReference>
<dbReference type="AlphaFoldDB" id="L7CBK9"/>
<dbReference type="EMBL" id="AMWG01000157">
    <property type="protein sequence ID" value="ELP30461.1"/>
    <property type="molecule type" value="Genomic_DNA"/>
</dbReference>
<dbReference type="GO" id="GO:0006313">
    <property type="term" value="P:DNA transposition"/>
    <property type="evidence" value="ECO:0007669"/>
    <property type="project" value="InterPro"/>
</dbReference>
<evidence type="ECO:0000313" key="1">
    <source>
        <dbReference type="EMBL" id="ELP30461.1"/>
    </source>
</evidence>
<dbReference type="GO" id="GO:0004803">
    <property type="term" value="F:transposase activity"/>
    <property type="evidence" value="ECO:0007669"/>
    <property type="project" value="InterPro"/>
</dbReference>
<name>L7CBK9_RHOBT</name>
<dbReference type="PATRIC" id="fig|993516.3.peg.5998"/>
<proteinExistence type="predicted"/>
<accession>L7CBK9</accession>
<evidence type="ECO:0000313" key="2">
    <source>
        <dbReference type="Proteomes" id="UP000010959"/>
    </source>
</evidence>
<dbReference type="Gene3D" id="3.30.70.1290">
    <property type="entry name" value="Transposase IS200-like"/>
    <property type="match status" value="1"/>
</dbReference>
<gene>
    <name evidence="1" type="ORF">RBSWK_05611</name>
</gene>
<dbReference type="GO" id="GO:0003677">
    <property type="term" value="F:DNA binding"/>
    <property type="evidence" value="ECO:0007669"/>
    <property type="project" value="InterPro"/>
</dbReference>
<protein>
    <recommendedName>
        <fullName evidence="3">Transposase IS200-like domain-containing protein</fullName>
    </recommendedName>
</protein>
<dbReference type="InterPro" id="IPR036515">
    <property type="entry name" value="Transposase_17_sf"/>
</dbReference>
<sequence length="161" mass="19097">MNVEPPGYFITFTVYGTFLQGDARWWRSRENGVQPPQPLLQQWHRDRLNHKVILLDQLQRDAVEAEAERLAVFRHWKLWCVSARSNHVHVVLSANASSGRKIRDQIKANCTRVLRQRWPVFVDRPVWTVGGDWKCISEEYELEQVIVYVREAQDRKGRDCW</sequence>
<dbReference type="SUPFAM" id="SSF143422">
    <property type="entry name" value="Transposase IS200-like"/>
    <property type="match status" value="1"/>
</dbReference>
<reference evidence="1 2" key="1">
    <citation type="journal article" date="2013" name="Mar. Genomics">
        <title>Expression of sulfatases in Rhodopirellula baltica and the diversity of sulfatases in the genus Rhodopirellula.</title>
        <authorList>
            <person name="Wegner C.E."/>
            <person name="Richter-Heitmann T."/>
            <person name="Klindworth A."/>
            <person name="Klockow C."/>
            <person name="Richter M."/>
            <person name="Achstetter T."/>
            <person name="Glockner F.O."/>
            <person name="Harder J."/>
        </authorList>
    </citation>
    <scope>NUCLEOTIDE SEQUENCE [LARGE SCALE GENOMIC DNA]</scope>
    <source>
        <strain evidence="1 2">SWK14</strain>
    </source>
</reference>